<comment type="caution">
    <text evidence="3">The sequence shown here is derived from an EMBL/GenBank/DDBJ whole genome shotgun (WGS) entry which is preliminary data.</text>
</comment>
<keyword evidence="2" id="KW-1133">Transmembrane helix</keyword>
<evidence type="ECO:0008006" key="5">
    <source>
        <dbReference type="Google" id="ProtNLM"/>
    </source>
</evidence>
<evidence type="ECO:0000313" key="4">
    <source>
        <dbReference type="Proteomes" id="UP000605427"/>
    </source>
</evidence>
<evidence type="ECO:0000313" key="3">
    <source>
        <dbReference type="EMBL" id="GGH82356.1"/>
    </source>
</evidence>
<feature type="transmembrane region" description="Helical" evidence="2">
    <location>
        <begin position="173"/>
        <end position="201"/>
    </location>
</feature>
<keyword evidence="2" id="KW-0812">Transmembrane</keyword>
<feature type="transmembrane region" description="Helical" evidence="2">
    <location>
        <begin position="100"/>
        <end position="120"/>
    </location>
</feature>
<protein>
    <recommendedName>
        <fullName evidence="5">DUF2029 domain-containing protein</fullName>
    </recommendedName>
</protein>
<feature type="region of interest" description="Disordered" evidence="1">
    <location>
        <begin position="412"/>
        <end position="434"/>
    </location>
</feature>
<keyword evidence="2" id="KW-0472">Membrane</keyword>
<feature type="transmembrane region" description="Helical" evidence="2">
    <location>
        <begin position="279"/>
        <end position="305"/>
    </location>
</feature>
<accession>A0ABQ2A0B1</accession>
<dbReference type="EMBL" id="BMDD01000004">
    <property type="protein sequence ID" value="GGH82356.1"/>
    <property type="molecule type" value="Genomic_DNA"/>
</dbReference>
<feature type="transmembrane region" description="Helical" evidence="2">
    <location>
        <begin position="213"/>
        <end position="232"/>
    </location>
</feature>
<feature type="transmembrane region" description="Helical" evidence="2">
    <location>
        <begin position="244"/>
        <end position="267"/>
    </location>
</feature>
<feature type="transmembrane region" description="Helical" evidence="2">
    <location>
        <begin position="377"/>
        <end position="401"/>
    </location>
</feature>
<feature type="transmembrane region" description="Helical" evidence="2">
    <location>
        <begin position="354"/>
        <end position="371"/>
    </location>
</feature>
<organism evidence="3 4">
    <name type="scientific">Saccharibacillus endophyticus</name>
    <dbReference type="NCBI Taxonomy" id="2060666"/>
    <lineage>
        <taxon>Bacteria</taxon>
        <taxon>Bacillati</taxon>
        <taxon>Bacillota</taxon>
        <taxon>Bacilli</taxon>
        <taxon>Bacillales</taxon>
        <taxon>Paenibacillaceae</taxon>
        <taxon>Saccharibacillus</taxon>
    </lineage>
</organism>
<reference evidence="4" key="1">
    <citation type="journal article" date="2019" name="Int. J. Syst. Evol. Microbiol.">
        <title>The Global Catalogue of Microorganisms (GCM) 10K type strain sequencing project: providing services to taxonomists for standard genome sequencing and annotation.</title>
        <authorList>
            <consortium name="The Broad Institute Genomics Platform"/>
            <consortium name="The Broad Institute Genome Sequencing Center for Infectious Disease"/>
            <person name="Wu L."/>
            <person name="Ma J."/>
        </authorList>
    </citation>
    <scope>NUCLEOTIDE SEQUENCE [LARGE SCALE GENOMIC DNA]</scope>
    <source>
        <strain evidence="4">CCM 8702</strain>
    </source>
</reference>
<sequence length="434" mass="47854">MRKQEEPRREILSDRTFMIWMVLLGVAAAGIRFAVAFPHGGFMSDQQLFVDWMEQVRQRGLASVYIEGSSINYPPIFLLLMDLYRAAVGWFGIVPAAGELSFKGVLIVLDLILLAAALPLTRSAGRTRSRLFVLALLALNPALIFGSASWGQVDMLHSMLMAAMLLMLPSLPLLAGVLFALALLSKFQAVTLLAVLGIYFLRRLANRQGIRSLALFAAGFTSIMGVTAVFFAQAGGLQAMVKGAYLSAVGMYPQVTMNAMNIWYYFIGTSPTTPDTTRVFGVLTLRSAGFLLLALFVAFAAVYLWKSRLNASSLLKSAALVNFAFFMLPTEIHERYSVPALVLSIFVCLYDRKWRIPAILLSLSVTANLWMVQAGTIGIYTGLVVVYVNVALLLWMVGSLYRELRQNHRDRRTADDERDLTSVVHGKAQTSGID</sequence>
<proteinExistence type="predicted"/>
<feature type="transmembrane region" description="Helical" evidence="2">
    <location>
        <begin position="132"/>
        <end position="153"/>
    </location>
</feature>
<feature type="transmembrane region" description="Helical" evidence="2">
    <location>
        <begin position="17"/>
        <end position="37"/>
    </location>
</feature>
<keyword evidence="4" id="KW-1185">Reference proteome</keyword>
<evidence type="ECO:0000256" key="1">
    <source>
        <dbReference type="SAM" id="MobiDB-lite"/>
    </source>
</evidence>
<name>A0ABQ2A0B1_9BACL</name>
<dbReference type="Proteomes" id="UP000605427">
    <property type="component" value="Unassembled WGS sequence"/>
</dbReference>
<evidence type="ECO:0000256" key="2">
    <source>
        <dbReference type="SAM" id="Phobius"/>
    </source>
</evidence>
<dbReference type="RefSeq" id="WP_172245594.1">
    <property type="nucleotide sequence ID" value="NZ_BMDD01000004.1"/>
</dbReference>
<gene>
    <name evidence="3" type="ORF">GCM10007362_33550</name>
</gene>